<dbReference type="GO" id="GO:0042054">
    <property type="term" value="F:histone methyltransferase activity"/>
    <property type="evidence" value="ECO:0007669"/>
    <property type="project" value="TreeGrafter"/>
</dbReference>
<dbReference type="Gene3D" id="3.40.50.150">
    <property type="entry name" value="Vaccinia Virus protein VP39"/>
    <property type="match status" value="1"/>
</dbReference>
<organism evidence="2 3">
    <name type="scientific">Diacronema lutheri</name>
    <name type="common">Unicellular marine alga</name>
    <name type="synonym">Monochrysis lutheri</name>
    <dbReference type="NCBI Taxonomy" id="2081491"/>
    <lineage>
        <taxon>Eukaryota</taxon>
        <taxon>Haptista</taxon>
        <taxon>Haptophyta</taxon>
        <taxon>Pavlovophyceae</taxon>
        <taxon>Pavlovales</taxon>
        <taxon>Pavlovaceae</taxon>
        <taxon>Diacronema</taxon>
    </lineage>
</organism>
<dbReference type="AlphaFoldDB" id="A0A8J5XIY0"/>
<keyword evidence="3" id="KW-1185">Reference proteome</keyword>
<name>A0A8J5XIY0_DIALT</name>
<dbReference type="GO" id="GO:0005634">
    <property type="term" value="C:nucleus"/>
    <property type="evidence" value="ECO:0007669"/>
    <property type="project" value="TreeGrafter"/>
</dbReference>
<dbReference type="OMA" id="FNCRDEG"/>
<dbReference type="EMBL" id="JAGTXO010000011">
    <property type="protein sequence ID" value="KAG8465117.1"/>
    <property type="molecule type" value="Genomic_DNA"/>
</dbReference>
<dbReference type="InterPro" id="IPR025799">
    <property type="entry name" value="Arg_MeTrfase"/>
</dbReference>
<dbReference type="GO" id="GO:0016274">
    <property type="term" value="F:protein-arginine N-methyltransferase activity"/>
    <property type="evidence" value="ECO:0007669"/>
    <property type="project" value="InterPro"/>
</dbReference>
<dbReference type="SUPFAM" id="SSF53335">
    <property type="entry name" value="S-adenosyl-L-methionine-dependent methyltransferases"/>
    <property type="match status" value="1"/>
</dbReference>
<dbReference type="Pfam" id="PF06325">
    <property type="entry name" value="PrmA"/>
    <property type="match status" value="1"/>
</dbReference>
<evidence type="ECO:0000313" key="2">
    <source>
        <dbReference type="EMBL" id="KAG8465117.1"/>
    </source>
</evidence>
<keyword evidence="1" id="KW-0949">S-adenosyl-L-methionine</keyword>
<dbReference type="Proteomes" id="UP000751190">
    <property type="component" value="Unassembled WGS sequence"/>
</dbReference>
<reference evidence="2" key="1">
    <citation type="submission" date="2021-05" db="EMBL/GenBank/DDBJ databases">
        <title>The genome of the haptophyte Pavlova lutheri (Diacronema luteri, Pavlovales) - a model for lipid biosynthesis in eukaryotic algae.</title>
        <authorList>
            <person name="Hulatt C.J."/>
            <person name="Posewitz M.C."/>
        </authorList>
    </citation>
    <scope>NUCLEOTIDE SEQUENCE</scope>
    <source>
        <strain evidence="2">NIVA-4/92</strain>
    </source>
</reference>
<protein>
    <recommendedName>
        <fullName evidence="4">Protein arginine N-methyltransferase</fullName>
    </recommendedName>
</protein>
<dbReference type="InterPro" id="IPR029063">
    <property type="entry name" value="SAM-dependent_MTases_sf"/>
</dbReference>
<dbReference type="PANTHER" id="PTHR11006:SF53">
    <property type="entry name" value="PROTEIN ARGININE N-METHYLTRANSFERASE 3"/>
    <property type="match status" value="1"/>
</dbReference>
<gene>
    <name evidence="2" type="ORF">KFE25_012480</name>
</gene>
<proteinExistence type="predicted"/>
<evidence type="ECO:0000256" key="1">
    <source>
        <dbReference type="ARBA" id="ARBA00022691"/>
    </source>
</evidence>
<sequence>MALSTAAAGALCALAPVPNSVRPAAAALGPAGTLEASWTATDSFGDRSAQAGLIAFDESAYKAMASDRRRTPQFARAIQKRLEGKAGEWSVLDIGTGPYALLAIIAAKAGARKVYAVEAVPEAARRARLFVAKAEKNGDVRPGQIEVIDGLSTEVTLPEKVDLVIAEIIGSVASEEGAHATIRDAQLRHAKRPHDVSSWIPVAAQTLAAPCSYSLHSLLGPPEFDWAKLDGVPVRLNCRASEVQLLADPQLIEEVRFADPALPVTGRVANPRVRFAVDGARLAANAAVYAAEIRTDGSADLAALGASVASDLSGLALWPRLQLDDEGTIFVESRGPHGEAQKSHWTTVVALLSARPVALKPADQLTASLTVELGGAVTTPPRYLLRADLLPA</sequence>
<dbReference type="OrthoDB" id="41566at2759"/>
<comment type="caution">
    <text evidence="2">The sequence shown here is derived from an EMBL/GenBank/DDBJ whole genome shotgun (WGS) entry which is preliminary data.</text>
</comment>
<evidence type="ECO:0000313" key="3">
    <source>
        <dbReference type="Proteomes" id="UP000751190"/>
    </source>
</evidence>
<accession>A0A8J5XIY0</accession>
<dbReference type="PANTHER" id="PTHR11006">
    <property type="entry name" value="PROTEIN ARGININE N-METHYLTRANSFERASE"/>
    <property type="match status" value="1"/>
</dbReference>
<evidence type="ECO:0008006" key="4">
    <source>
        <dbReference type="Google" id="ProtNLM"/>
    </source>
</evidence>